<keyword evidence="3" id="KW-1185">Reference proteome</keyword>
<protein>
    <submittedName>
        <fullName evidence="2">DUF732 domain-containing protein</fullName>
    </submittedName>
</protein>
<organism evidence="2 3">
    <name type="scientific">Nocardia yunnanensis</name>
    <dbReference type="NCBI Taxonomy" id="2382165"/>
    <lineage>
        <taxon>Bacteria</taxon>
        <taxon>Bacillati</taxon>
        <taxon>Actinomycetota</taxon>
        <taxon>Actinomycetes</taxon>
        <taxon>Mycobacteriales</taxon>
        <taxon>Nocardiaceae</taxon>
        <taxon>Nocardia</taxon>
    </lineage>
</organism>
<feature type="domain" description="DUF732" evidence="1">
    <location>
        <begin position="75"/>
        <end position="152"/>
    </location>
</feature>
<evidence type="ECO:0000313" key="2">
    <source>
        <dbReference type="EMBL" id="AYF74501.1"/>
    </source>
</evidence>
<dbReference type="AlphaFoldDB" id="A0A386ZA11"/>
<dbReference type="InterPro" id="IPR007969">
    <property type="entry name" value="DUF732"/>
</dbReference>
<dbReference type="Pfam" id="PF05305">
    <property type="entry name" value="DUF732"/>
    <property type="match status" value="1"/>
</dbReference>
<reference evidence="2 3" key="1">
    <citation type="submission" date="2018-09" db="EMBL/GenBank/DDBJ databases">
        <title>Nocardia yunnanensis sp. nov., an actinomycete isolated from a soil sample.</title>
        <authorList>
            <person name="Zhang J."/>
        </authorList>
    </citation>
    <scope>NUCLEOTIDE SEQUENCE [LARGE SCALE GENOMIC DNA]</scope>
    <source>
        <strain evidence="2 3">CFHS0054</strain>
    </source>
</reference>
<name>A0A386ZA11_9NOCA</name>
<evidence type="ECO:0000259" key="1">
    <source>
        <dbReference type="Pfam" id="PF05305"/>
    </source>
</evidence>
<accession>A0A386ZA11</accession>
<dbReference type="KEGG" id="nyu:D7D52_12245"/>
<evidence type="ECO:0000313" key="3">
    <source>
        <dbReference type="Proteomes" id="UP000267164"/>
    </source>
</evidence>
<proteinExistence type="predicted"/>
<dbReference type="Proteomes" id="UP000267164">
    <property type="component" value="Chromosome"/>
</dbReference>
<sequence length="158" mass="16756">MSNWRVLRGRADRADPGCTVPTVYKIAIAIVLILLLSGCDRSDNAQNLPTTSPRKPIKPVISTFADIPDGPGSADLFLSTLQQAAIPVGDRDRTVTAGRTVCASMQTNTVLGATADASLLDHIADRLTKGTEFRREQTGVIIGAAIGAFCPEFAYLAN</sequence>
<dbReference type="EMBL" id="CP032568">
    <property type="protein sequence ID" value="AYF74501.1"/>
    <property type="molecule type" value="Genomic_DNA"/>
</dbReference>
<dbReference type="OrthoDB" id="4730932at2"/>
<gene>
    <name evidence="2" type="ORF">D7D52_12245</name>
</gene>